<proteinExistence type="predicted"/>
<dbReference type="eggNOG" id="COG0739">
    <property type="taxonomic scope" value="Bacteria"/>
</dbReference>
<sequence>MEYCSNLEDFIAEKIKTSKGKLSDIIEKQIDKNYDERGYRGKTTAKGANFAKPTFGSLLDTIKGETIALNDIWATEVYVSEVQFDNDNYKINYEVTLWDHFGLDITDIEDIPNTIPVAKEAFAAWFALQHLRGYKPFVTKITFTKEFEGNINEGKMERNNKREALRAEETKEKINNLPEFKSL</sequence>
<dbReference type="InterPro" id="IPR017483">
    <property type="entry name" value="CHP03034"/>
</dbReference>
<keyword evidence="2" id="KW-1185">Reference proteome</keyword>
<dbReference type="STRING" id="869213.GCA_000517085_04749"/>
<gene>
    <name evidence="1" type="ORF">JCM21142_134766</name>
</gene>
<organism evidence="1 2">
    <name type="scientific">Saccharicrinis fermentans DSM 9555 = JCM 21142</name>
    <dbReference type="NCBI Taxonomy" id="869213"/>
    <lineage>
        <taxon>Bacteria</taxon>
        <taxon>Pseudomonadati</taxon>
        <taxon>Bacteroidota</taxon>
        <taxon>Bacteroidia</taxon>
        <taxon>Marinilabiliales</taxon>
        <taxon>Marinilabiliaceae</taxon>
        <taxon>Saccharicrinis</taxon>
    </lineage>
</organism>
<comment type="caution">
    <text evidence="1">The sequence shown here is derived from an EMBL/GenBank/DDBJ whole genome shotgun (WGS) entry which is preliminary data.</text>
</comment>
<accession>W7YU65</accession>
<dbReference type="EMBL" id="BAMD01000203">
    <property type="protein sequence ID" value="GAF05999.1"/>
    <property type="molecule type" value="Genomic_DNA"/>
</dbReference>
<evidence type="ECO:0000313" key="1">
    <source>
        <dbReference type="EMBL" id="GAF05999.1"/>
    </source>
</evidence>
<name>W7YU65_9BACT</name>
<reference evidence="1 2" key="1">
    <citation type="journal article" date="2014" name="Genome Announc.">
        <title>Draft Genome Sequence of Cytophaga fermentans JCM 21142T, a Facultative Anaerobe Isolated from Marine Mud.</title>
        <authorList>
            <person name="Starns D."/>
            <person name="Oshima K."/>
            <person name="Suda W."/>
            <person name="Iino T."/>
            <person name="Yuki M."/>
            <person name="Inoue J."/>
            <person name="Kitamura K."/>
            <person name="Iida T."/>
            <person name="Darby A."/>
            <person name="Hattori M."/>
            <person name="Ohkuma M."/>
        </authorList>
    </citation>
    <scope>NUCLEOTIDE SEQUENCE [LARGE SCALE GENOMIC DNA]</scope>
    <source>
        <strain evidence="1 2">JCM 21142</strain>
    </source>
</reference>
<evidence type="ECO:0000313" key="2">
    <source>
        <dbReference type="Proteomes" id="UP000019402"/>
    </source>
</evidence>
<protein>
    <submittedName>
        <fullName evidence="1">Uncharacterized protein</fullName>
    </submittedName>
</protein>
<dbReference type="AlphaFoldDB" id="W7YU65"/>
<dbReference type="Proteomes" id="UP000019402">
    <property type="component" value="Unassembled WGS sequence"/>
</dbReference>
<dbReference type="Pfam" id="PF11692">
    <property type="entry name" value="DUF3289"/>
    <property type="match status" value="1"/>
</dbReference>